<evidence type="ECO:0000256" key="1">
    <source>
        <dbReference type="ARBA" id="ARBA00022603"/>
    </source>
</evidence>
<gene>
    <name evidence="5 6" type="primary">bioC</name>
    <name evidence="6" type="ORF">H9982_01740</name>
</gene>
<dbReference type="PANTHER" id="PTHR13090:SF1">
    <property type="entry name" value="ARGININE-HYDROXYLASE NDUFAF5, MITOCHONDRIAL"/>
    <property type="match status" value="1"/>
</dbReference>
<dbReference type="GO" id="GO:0010340">
    <property type="term" value="F:carboxyl-O-methyltransferase activity"/>
    <property type="evidence" value="ECO:0007669"/>
    <property type="project" value="UniProtKB-UniRule"/>
</dbReference>
<dbReference type="PANTHER" id="PTHR13090">
    <property type="entry name" value="ARGININE-HYDROXYLASE NDUFAF5, MITOCHONDRIAL"/>
    <property type="match status" value="1"/>
</dbReference>
<dbReference type="InterPro" id="IPR029058">
    <property type="entry name" value="AB_hydrolase_fold"/>
</dbReference>
<keyword evidence="3 5" id="KW-0949">S-adenosyl-L-methionine</keyword>
<dbReference type="Proteomes" id="UP000824246">
    <property type="component" value="Unassembled WGS sequence"/>
</dbReference>
<reference evidence="6" key="2">
    <citation type="submission" date="2021-04" db="EMBL/GenBank/DDBJ databases">
        <authorList>
            <person name="Gilroy R."/>
        </authorList>
    </citation>
    <scope>NUCLEOTIDE SEQUENCE</scope>
    <source>
        <strain evidence="6">ChiHjej12B11-16260</strain>
    </source>
</reference>
<comment type="catalytic activity">
    <reaction evidence="5">
        <text>malonyl-[ACP] + S-adenosyl-L-methionine = malonyl-[ACP] methyl ester + S-adenosyl-L-homocysteine</text>
        <dbReference type="Rhea" id="RHEA:17105"/>
        <dbReference type="Rhea" id="RHEA-COMP:9623"/>
        <dbReference type="Rhea" id="RHEA-COMP:9954"/>
        <dbReference type="ChEBI" id="CHEBI:57856"/>
        <dbReference type="ChEBI" id="CHEBI:59789"/>
        <dbReference type="ChEBI" id="CHEBI:78449"/>
        <dbReference type="ChEBI" id="CHEBI:78845"/>
        <dbReference type="EC" id="2.1.1.197"/>
    </reaction>
</comment>
<protein>
    <recommendedName>
        <fullName evidence="5">Malonyl-[acyl-carrier protein] O-methyltransferase</fullName>
        <shortName evidence="5">Malonyl-ACP O-methyltransferase</shortName>
        <ecNumber evidence="5">2.1.1.197</ecNumber>
    </recommendedName>
    <alternativeName>
        <fullName evidence="5">Biotin synthesis protein BioC</fullName>
    </alternativeName>
</protein>
<dbReference type="InterPro" id="IPR029063">
    <property type="entry name" value="SAM-dependent_MTases_sf"/>
</dbReference>
<dbReference type="HAMAP" id="MF_00835">
    <property type="entry name" value="BioC"/>
    <property type="match status" value="1"/>
</dbReference>
<evidence type="ECO:0000256" key="2">
    <source>
        <dbReference type="ARBA" id="ARBA00022679"/>
    </source>
</evidence>
<evidence type="ECO:0000256" key="5">
    <source>
        <dbReference type="HAMAP-Rule" id="MF_00835"/>
    </source>
</evidence>
<comment type="function">
    <text evidence="5">Converts the free carboxyl group of a malonyl-thioester to its methyl ester by transfer of a methyl group from S-adenosyl-L-methionine (SAM). It allows to synthesize pimeloyl-ACP via the fatty acid synthetic pathway.</text>
</comment>
<comment type="caution">
    <text evidence="6">The sequence shown here is derived from an EMBL/GenBank/DDBJ whole genome shotgun (WGS) entry which is preliminary data.</text>
</comment>
<evidence type="ECO:0000256" key="3">
    <source>
        <dbReference type="ARBA" id="ARBA00022691"/>
    </source>
</evidence>
<dbReference type="GO" id="GO:0032259">
    <property type="term" value="P:methylation"/>
    <property type="evidence" value="ECO:0007669"/>
    <property type="project" value="UniProtKB-KW"/>
</dbReference>
<sequence>MKREYIIYEGNRRLLLFWAGWGADRRPFEALRHVLHGQDCCICYDYSAPLQHDAIAEWQRYDEIELYGWSLGVWAASTWLQSCDLPIIRATAINGTPFGIDDARGIARNVFEATLARLDDVSLEKFDRRMCDDQATLRNYRQVHPTREIEALRQELQCLQQFITEGSASDFRWSRAIVGMRDRIFPPQAQIRAWKERGTPVIIEDIAHYTDFARLITNDTIDKQKVAKHFNRAIDSYDTAAIVQRDMAQRLLSLLPGNFGARHILEIGCGTGLLTRLLSQRFPTSRFTLNDLCPAMCEMAAQNMAHDTNCMTGDAEQSDFPCKYSLITSAATIQWFSDLPRFLSRIEKSLDERGMMLFSTFGSDNLKELRHTTGIGLPYFSGEMLQELFERNYTDVSVIEERHTLVFDSPIEVLRHLQQTGANGLASAHLSIRRFSEQYRTLYATDNGGVSLTYHPVYITAHKKENI</sequence>
<organism evidence="6 7">
    <name type="scientific">Candidatus Barnesiella excrementipullorum</name>
    <dbReference type="NCBI Taxonomy" id="2838479"/>
    <lineage>
        <taxon>Bacteria</taxon>
        <taxon>Pseudomonadati</taxon>
        <taxon>Bacteroidota</taxon>
        <taxon>Bacteroidia</taxon>
        <taxon>Bacteroidales</taxon>
        <taxon>Barnesiellaceae</taxon>
        <taxon>Barnesiella</taxon>
    </lineage>
</organism>
<dbReference type="NCBIfam" id="TIGR02072">
    <property type="entry name" value="BioC"/>
    <property type="match status" value="1"/>
</dbReference>
<dbReference type="Gene3D" id="3.40.50.150">
    <property type="entry name" value="Vaccinia Virus protein VP39"/>
    <property type="match status" value="1"/>
</dbReference>
<comment type="pathway">
    <text evidence="5">Cofactor biosynthesis; biotin biosynthesis.</text>
</comment>
<dbReference type="SUPFAM" id="SSF53335">
    <property type="entry name" value="S-adenosyl-L-methionine-dependent methyltransferases"/>
    <property type="match status" value="1"/>
</dbReference>
<dbReference type="CDD" id="cd02440">
    <property type="entry name" value="AdoMet_MTases"/>
    <property type="match status" value="1"/>
</dbReference>
<keyword evidence="2 5" id="KW-0808">Transferase</keyword>
<evidence type="ECO:0000313" key="7">
    <source>
        <dbReference type="Proteomes" id="UP000824246"/>
    </source>
</evidence>
<dbReference type="InterPro" id="IPR011814">
    <property type="entry name" value="BioC"/>
</dbReference>
<dbReference type="GO" id="GO:0102130">
    <property type="term" value="F:malonyl-CoA methyltransferase activity"/>
    <property type="evidence" value="ECO:0007669"/>
    <property type="project" value="UniProtKB-EC"/>
</dbReference>
<dbReference type="Gene3D" id="3.40.50.1820">
    <property type="entry name" value="alpha/beta hydrolase"/>
    <property type="match status" value="1"/>
</dbReference>
<dbReference type="EC" id="2.1.1.197" evidence="5"/>
<dbReference type="GO" id="GO:0009102">
    <property type="term" value="P:biotin biosynthetic process"/>
    <property type="evidence" value="ECO:0007669"/>
    <property type="project" value="UniProtKB-UniRule"/>
</dbReference>
<reference evidence="6" key="1">
    <citation type="journal article" date="2021" name="PeerJ">
        <title>Extensive microbial diversity within the chicken gut microbiome revealed by metagenomics and culture.</title>
        <authorList>
            <person name="Gilroy R."/>
            <person name="Ravi A."/>
            <person name="Getino M."/>
            <person name="Pursley I."/>
            <person name="Horton D.L."/>
            <person name="Alikhan N.F."/>
            <person name="Baker D."/>
            <person name="Gharbi K."/>
            <person name="Hall N."/>
            <person name="Watson M."/>
            <person name="Adriaenssens E.M."/>
            <person name="Foster-Nyarko E."/>
            <person name="Jarju S."/>
            <person name="Secka A."/>
            <person name="Antonio M."/>
            <person name="Oren A."/>
            <person name="Chaudhuri R.R."/>
            <person name="La Ragione R."/>
            <person name="Hildebrand F."/>
            <person name="Pallen M.J."/>
        </authorList>
    </citation>
    <scope>NUCLEOTIDE SEQUENCE</scope>
    <source>
        <strain evidence="6">ChiHjej12B11-16260</strain>
    </source>
</reference>
<dbReference type="Pfam" id="PF13489">
    <property type="entry name" value="Methyltransf_23"/>
    <property type="match status" value="1"/>
</dbReference>
<dbReference type="EMBL" id="DXFB01000044">
    <property type="protein sequence ID" value="HIX44922.1"/>
    <property type="molecule type" value="Genomic_DNA"/>
</dbReference>
<dbReference type="InterPro" id="IPR007398">
    <property type="entry name" value="BioG"/>
</dbReference>
<dbReference type="SUPFAM" id="SSF53474">
    <property type="entry name" value="alpha/beta-Hydrolases"/>
    <property type="match status" value="1"/>
</dbReference>
<name>A0A9D1VQU5_9BACT</name>
<evidence type="ECO:0000256" key="4">
    <source>
        <dbReference type="ARBA" id="ARBA00022756"/>
    </source>
</evidence>
<proteinExistence type="inferred from homology"/>
<keyword evidence="1 5" id="KW-0489">Methyltransferase</keyword>
<evidence type="ECO:0000313" key="6">
    <source>
        <dbReference type="EMBL" id="HIX44922.1"/>
    </source>
</evidence>
<comment type="similarity">
    <text evidence="5">Belongs to the methyltransferase superfamily.</text>
</comment>
<dbReference type="AlphaFoldDB" id="A0A9D1VQU5"/>
<dbReference type="InterPro" id="IPR050602">
    <property type="entry name" value="Malonyl-ACP_OMT"/>
</dbReference>
<dbReference type="Pfam" id="PF04301">
    <property type="entry name" value="BioG"/>
    <property type="match status" value="1"/>
</dbReference>
<keyword evidence="4 5" id="KW-0093">Biotin biosynthesis</keyword>
<accession>A0A9D1VQU5</accession>